<dbReference type="GO" id="GO:0008408">
    <property type="term" value="F:3'-5' exonuclease activity"/>
    <property type="evidence" value="ECO:0007669"/>
    <property type="project" value="TreeGrafter"/>
</dbReference>
<dbReference type="FunFam" id="3.30.420.10:FF:000009">
    <property type="entry name" value="Ribonuclease T"/>
    <property type="match status" value="1"/>
</dbReference>
<evidence type="ECO:0000313" key="12">
    <source>
        <dbReference type="Proteomes" id="UP000252707"/>
    </source>
</evidence>
<dbReference type="Proteomes" id="UP000252707">
    <property type="component" value="Unassembled WGS sequence"/>
</dbReference>
<name>A0A369BVU2_9GAMM</name>
<keyword evidence="3 8" id="KW-0540">Nuclease</keyword>
<dbReference type="OrthoDB" id="9778264at2"/>
<keyword evidence="7 8" id="KW-0460">Magnesium</keyword>
<dbReference type="AlphaFoldDB" id="A0A369BVU2"/>
<gene>
    <name evidence="8" type="primary">rnt</name>
    <name evidence="11" type="ORF">DFQ59_11558</name>
</gene>
<evidence type="ECO:0000256" key="1">
    <source>
        <dbReference type="ARBA" id="ARBA00011738"/>
    </source>
</evidence>
<evidence type="ECO:0000313" key="11">
    <source>
        <dbReference type="EMBL" id="RCX24838.1"/>
    </source>
</evidence>
<dbReference type="GO" id="GO:0000287">
    <property type="term" value="F:magnesium ion binding"/>
    <property type="evidence" value="ECO:0007669"/>
    <property type="project" value="UniProtKB-UniRule"/>
</dbReference>
<evidence type="ECO:0000256" key="9">
    <source>
        <dbReference type="SAM" id="MobiDB-lite"/>
    </source>
</evidence>
<evidence type="ECO:0000256" key="7">
    <source>
        <dbReference type="ARBA" id="ARBA00022842"/>
    </source>
</evidence>
<feature type="binding site" evidence="8">
    <location>
        <position position="183"/>
    </location>
    <ligand>
        <name>Mg(2+)</name>
        <dbReference type="ChEBI" id="CHEBI:18420"/>
        <label>2</label>
        <note>catalytic</note>
    </ligand>
</feature>
<feature type="binding site" evidence="8">
    <location>
        <position position="178"/>
    </location>
    <ligand>
        <name>Mg(2+)</name>
        <dbReference type="ChEBI" id="CHEBI:18420"/>
        <label>2</label>
        <note>catalytic</note>
    </ligand>
</feature>
<keyword evidence="6 8" id="KW-0269">Exonuclease</keyword>
<organism evidence="11 12">
    <name type="scientific">Thioalbus denitrificans</name>
    <dbReference type="NCBI Taxonomy" id="547122"/>
    <lineage>
        <taxon>Bacteria</taxon>
        <taxon>Pseudomonadati</taxon>
        <taxon>Pseudomonadota</taxon>
        <taxon>Gammaproteobacteria</taxon>
        <taxon>Chromatiales</taxon>
        <taxon>Ectothiorhodospiraceae</taxon>
        <taxon>Thioalbus</taxon>
    </lineage>
</organism>
<dbReference type="Gene3D" id="3.30.420.10">
    <property type="entry name" value="Ribonuclease H-like superfamily/Ribonuclease H"/>
    <property type="match status" value="1"/>
</dbReference>
<dbReference type="GO" id="GO:0008033">
    <property type="term" value="P:tRNA processing"/>
    <property type="evidence" value="ECO:0007669"/>
    <property type="project" value="UniProtKB-KW"/>
</dbReference>
<feature type="site" description="Important for substrate binding and specificity" evidence="8">
    <location>
        <position position="26"/>
    </location>
</feature>
<dbReference type="Pfam" id="PF00929">
    <property type="entry name" value="RNase_T"/>
    <property type="match status" value="1"/>
</dbReference>
<dbReference type="InterPro" id="IPR036397">
    <property type="entry name" value="RNaseH_sf"/>
</dbReference>
<keyword evidence="2 8" id="KW-0819">tRNA processing</keyword>
<comment type="function">
    <text evidence="8">Trims short 3' overhangs of a variety of RNA species, leaving a one or two nucleotide 3' overhang. Responsible for the end-turnover of tRNA: specifically removes the terminal AMP residue from uncharged tRNA (tRNA-C-C-A). Also appears to be involved in tRNA biosynthesis.</text>
</comment>
<keyword evidence="4 8" id="KW-0479">Metal-binding</keyword>
<keyword evidence="5 8" id="KW-0378">Hydrolase</keyword>
<dbReference type="EC" id="3.1.13.-" evidence="8"/>
<keyword evidence="12" id="KW-1185">Reference proteome</keyword>
<comment type="caution">
    <text evidence="11">The sequence shown here is derived from an EMBL/GenBank/DDBJ whole genome shotgun (WGS) entry which is preliminary data.</text>
</comment>
<dbReference type="SMART" id="SM00479">
    <property type="entry name" value="EXOIII"/>
    <property type="match status" value="1"/>
</dbReference>
<feature type="domain" description="Exonuclease" evidence="10">
    <location>
        <begin position="15"/>
        <end position="200"/>
    </location>
</feature>
<dbReference type="GO" id="GO:0003676">
    <property type="term" value="F:nucleic acid binding"/>
    <property type="evidence" value="ECO:0007669"/>
    <property type="project" value="InterPro"/>
</dbReference>
<protein>
    <recommendedName>
        <fullName evidence="8">Ribonuclease T</fullName>
        <ecNumber evidence="8">3.1.13.-</ecNumber>
    </recommendedName>
    <alternativeName>
        <fullName evidence="8">Exoribonuclease T</fullName>
        <shortName evidence="8">RNase T</shortName>
    </alternativeName>
</protein>
<feature type="binding site" evidence="8">
    <location>
        <position position="20"/>
    </location>
    <ligand>
        <name>Mg(2+)</name>
        <dbReference type="ChEBI" id="CHEBI:18420"/>
        <label>1</label>
        <note>catalytic</note>
    </ligand>
</feature>
<evidence type="ECO:0000256" key="8">
    <source>
        <dbReference type="HAMAP-Rule" id="MF_00157"/>
    </source>
</evidence>
<sequence length="229" mass="25386">MSDSRPIALRFRGFLPVVVDVETGGFNPRRDALLEIAAVLLTMDSEGTLRPAETIHAHVEPFPGANIEQSALDFTGIDPYHPFRFAVSEKDALERIFQPVRKAIRDNQCTRAVLVGHNPFFDLAFLKAAVDRCKIKRNPFHPFTTFDTATLGGLAYGQTVLARAVKAAGFDWDSNEAHSARYDTERTAELFCTVVNRWHSSVGVPRLEMPDGGGEPESEEPEETGEVED</sequence>
<proteinExistence type="inferred from homology"/>
<dbReference type="InterPro" id="IPR005987">
    <property type="entry name" value="RNase_T"/>
</dbReference>
<comment type="cofactor">
    <cofactor evidence="8">
        <name>Mg(2+)</name>
        <dbReference type="ChEBI" id="CHEBI:18420"/>
    </cofactor>
    <text evidence="8">Binds two Mg(2+) per subunit. The active form of the enzyme binds two Mg(2+) ions in its active site. The first Mg(2+) forms only one salt bridge with the protein.</text>
</comment>
<dbReference type="NCBIfam" id="TIGR01298">
    <property type="entry name" value="RNaseT"/>
    <property type="match status" value="1"/>
</dbReference>
<dbReference type="PANTHER" id="PTHR30231">
    <property type="entry name" value="DNA POLYMERASE III SUBUNIT EPSILON"/>
    <property type="match status" value="1"/>
</dbReference>
<evidence type="ECO:0000256" key="2">
    <source>
        <dbReference type="ARBA" id="ARBA00022694"/>
    </source>
</evidence>
<dbReference type="InterPro" id="IPR013520">
    <property type="entry name" value="Ribonucl_H"/>
</dbReference>
<evidence type="ECO:0000256" key="5">
    <source>
        <dbReference type="ARBA" id="ARBA00022801"/>
    </source>
</evidence>
<evidence type="ECO:0000256" key="3">
    <source>
        <dbReference type="ARBA" id="ARBA00022722"/>
    </source>
</evidence>
<dbReference type="GO" id="GO:0045004">
    <property type="term" value="P:DNA replication proofreading"/>
    <property type="evidence" value="ECO:0007669"/>
    <property type="project" value="TreeGrafter"/>
</dbReference>
<feature type="active site" description="Proton donor/acceptor" evidence="8">
    <location>
        <position position="178"/>
    </location>
</feature>
<feature type="site" description="Important for substrate binding and specificity" evidence="8">
    <location>
        <position position="121"/>
    </location>
</feature>
<dbReference type="RefSeq" id="WP_114281154.1">
    <property type="nucleotide sequence ID" value="NZ_QPJY01000015.1"/>
</dbReference>
<dbReference type="CDD" id="cd06134">
    <property type="entry name" value="RNaseT"/>
    <property type="match status" value="1"/>
</dbReference>
<dbReference type="EMBL" id="QPJY01000015">
    <property type="protein sequence ID" value="RCX24838.1"/>
    <property type="molecule type" value="Genomic_DNA"/>
</dbReference>
<feature type="site" description="Important for substrate binding and specificity" evidence="8">
    <location>
        <position position="74"/>
    </location>
</feature>
<comment type="similarity">
    <text evidence="8">Belongs to the RNase T family.</text>
</comment>
<comment type="subunit">
    <text evidence="1 8">Homodimer.</text>
</comment>
<dbReference type="InterPro" id="IPR012337">
    <property type="entry name" value="RNaseH-like_sf"/>
</dbReference>
<dbReference type="SUPFAM" id="SSF53098">
    <property type="entry name" value="Ribonuclease H-like"/>
    <property type="match status" value="1"/>
</dbReference>
<evidence type="ECO:0000256" key="6">
    <source>
        <dbReference type="ARBA" id="ARBA00022839"/>
    </source>
</evidence>
<feature type="region of interest" description="Disordered" evidence="9">
    <location>
        <begin position="204"/>
        <end position="229"/>
    </location>
</feature>
<dbReference type="GO" id="GO:0016896">
    <property type="term" value="F:RNA exonuclease activity, producing 5'-phosphomonoesters"/>
    <property type="evidence" value="ECO:0007669"/>
    <property type="project" value="UniProtKB-UniRule"/>
</dbReference>
<dbReference type="HAMAP" id="MF_00157">
    <property type="entry name" value="RNase_T"/>
    <property type="match status" value="1"/>
</dbReference>
<feature type="site" description="Important for substrate binding and specificity" evidence="8">
    <location>
        <position position="143"/>
    </location>
</feature>
<evidence type="ECO:0000256" key="4">
    <source>
        <dbReference type="ARBA" id="ARBA00022723"/>
    </source>
</evidence>
<feature type="binding site" evidence="8">
    <location>
        <position position="20"/>
    </location>
    <ligand>
        <name>Mg(2+)</name>
        <dbReference type="ChEBI" id="CHEBI:18420"/>
        <label>2</label>
        <note>catalytic</note>
    </ligand>
</feature>
<evidence type="ECO:0000259" key="10">
    <source>
        <dbReference type="SMART" id="SM00479"/>
    </source>
</evidence>
<dbReference type="PANTHER" id="PTHR30231:SF2">
    <property type="entry name" value="RIBONUCLEASE T"/>
    <property type="match status" value="1"/>
</dbReference>
<feature type="binding site" evidence="8">
    <location>
        <position position="22"/>
    </location>
    <ligand>
        <name>Mg(2+)</name>
        <dbReference type="ChEBI" id="CHEBI:18420"/>
        <label>2</label>
        <note>catalytic</note>
    </ligand>
</feature>
<dbReference type="GO" id="GO:0005829">
    <property type="term" value="C:cytosol"/>
    <property type="evidence" value="ECO:0007669"/>
    <property type="project" value="TreeGrafter"/>
</dbReference>
<accession>A0A369BVU2</accession>
<feature type="compositionally biased region" description="Acidic residues" evidence="9">
    <location>
        <begin position="214"/>
        <end position="229"/>
    </location>
</feature>
<reference evidence="11 12" key="1">
    <citation type="submission" date="2018-07" db="EMBL/GenBank/DDBJ databases">
        <title>Genomic Encyclopedia of Type Strains, Phase IV (KMG-IV): sequencing the most valuable type-strain genomes for metagenomic binning, comparative biology and taxonomic classification.</title>
        <authorList>
            <person name="Goeker M."/>
        </authorList>
    </citation>
    <scope>NUCLEOTIDE SEQUENCE [LARGE SCALE GENOMIC DNA]</scope>
    <source>
        <strain evidence="11 12">DSM 26407</strain>
    </source>
</reference>